<comment type="caution">
    <text evidence="2">The sequence shown here is derived from an EMBL/GenBank/DDBJ whole genome shotgun (WGS) entry which is preliminary data.</text>
</comment>
<keyword evidence="1" id="KW-0472">Membrane</keyword>
<protein>
    <submittedName>
        <fullName evidence="2">Uncharacterized protein</fullName>
    </submittedName>
</protein>
<reference evidence="2 3" key="1">
    <citation type="submission" date="2024-03" db="EMBL/GenBank/DDBJ databases">
        <title>Draft genome sequence of Pseudonocardia tropica JCM 19149.</title>
        <authorList>
            <person name="Butdee W."/>
            <person name="Duangmal K."/>
        </authorList>
    </citation>
    <scope>NUCLEOTIDE SEQUENCE [LARGE SCALE GENOMIC DNA]</scope>
    <source>
        <strain evidence="2 3">JCM 19149</strain>
    </source>
</reference>
<name>A0ABV1K203_9PSEU</name>
<evidence type="ECO:0000313" key="3">
    <source>
        <dbReference type="Proteomes" id="UP001464923"/>
    </source>
</evidence>
<keyword evidence="1" id="KW-1133">Transmembrane helix</keyword>
<gene>
    <name evidence="2" type="ORF">WHI96_25955</name>
</gene>
<dbReference type="Proteomes" id="UP001464923">
    <property type="component" value="Unassembled WGS sequence"/>
</dbReference>
<accession>A0ABV1K203</accession>
<feature type="transmembrane region" description="Helical" evidence="1">
    <location>
        <begin position="33"/>
        <end position="57"/>
    </location>
</feature>
<dbReference type="EMBL" id="JBEDNP010000029">
    <property type="protein sequence ID" value="MEQ3542257.1"/>
    <property type="molecule type" value="Genomic_DNA"/>
</dbReference>
<evidence type="ECO:0000313" key="2">
    <source>
        <dbReference type="EMBL" id="MEQ3542257.1"/>
    </source>
</evidence>
<organism evidence="2 3">
    <name type="scientific">Pseudonocardia tropica</name>
    <dbReference type="NCBI Taxonomy" id="681289"/>
    <lineage>
        <taxon>Bacteria</taxon>
        <taxon>Bacillati</taxon>
        <taxon>Actinomycetota</taxon>
        <taxon>Actinomycetes</taxon>
        <taxon>Pseudonocardiales</taxon>
        <taxon>Pseudonocardiaceae</taxon>
        <taxon>Pseudonocardia</taxon>
    </lineage>
</organism>
<sequence>MNRNATTIAAVVAFVLFAGIYLGVAAANDGITVVQWIVALIGGLVLAAVAAALAAAIGRRRSGGGRS</sequence>
<keyword evidence="3" id="KW-1185">Reference proteome</keyword>
<keyword evidence="1" id="KW-0812">Transmembrane</keyword>
<feature type="transmembrane region" description="Helical" evidence="1">
    <location>
        <begin position="7"/>
        <end position="27"/>
    </location>
</feature>
<proteinExistence type="predicted"/>
<evidence type="ECO:0000256" key="1">
    <source>
        <dbReference type="SAM" id="Phobius"/>
    </source>
</evidence>
<dbReference type="RefSeq" id="WP_345650989.1">
    <property type="nucleotide sequence ID" value="NZ_BAABLY010000072.1"/>
</dbReference>